<dbReference type="HOGENOM" id="CLU_3277926_0_0_4"/>
<reference evidence="3" key="1">
    <citation type="submission" date="2009-05" db="EMBL/GenBank/DDBJ databases">
        <title>Complete sequence of chromosome of Thauera sp. MZ1T.</title>
        <authorList>
            <consortium name="US DOE Joint Genome Institute"/>
            <person name="Lucas S."/>
            <person name="Copeland A."/>
            <person name="Lapidus A."/>
            <person name="Glavina del Rio T."/>
            <person name="Dalin E."/>
            <person name="Tice H."/>
            <person name="Bruce D."/>
            <person name="Goodwin L."/>
            <person name="Pitluck S."/>
            <person name="Sims D."/>
            <person name="Brettin T."/>
            <person name="Detter J.C."/>
            <person name="Han C."/>
            <person name="Larimer F."/>
            <person name="Land M."/>
            <person name="Hauser L."/>
            <person name="Kyrpides N."/>
            <person name="Mikhailova N."/>
            <person name="Sayler G.S."/>
        </authorList>
    </citation>
    <scope>NUCLEOTIDE SEQUENCE [LARGE SCALE GENOMIC DNA]</scope>
    <source>
        <strain evidence="3">MZ1T</strain>
    </source>
</reference>
<dbReference type="Proteomes" id="UP000002186">
    <property type="component" value="Chromosome"/>
</dbReference>
<dbReference type="STRING" id="85643.Tmz1t_3572"/>
<gene>
    <name evidence="2" type="ordered locus">Tmz1t_3572</name>
</gene>
<evidence type="ECO:0000313" key="3">
    <source>
        <dbReference type="Proteomes" id="UP000002186"/>
    </source>
</evidence>
<name>C4KDJ9_THASP</name>
<keyword evidence="3" id="KW-1185">Reference proteome</keyword>
<dbReference type="KEGG" id="tmz:Tmz1t_3572"/>
<evidence type="ECO:0000256" key="1">
    <source>
        <dbReference type="SAM" id="MobiDB-lite"/>
    </source>
</evidence>
<proteinExistence type="predicted"/>
<protein>
    <submittedName>
        <fullName evidence="2">Uncharacterized protein</fullName>
    </submittedName>
</protein>
<reference evidence="2 3" key="2">
    <citation type="journal article" date="2012" name="Stand. Genomic Sci.">
        <title>Complete genome sequence of Thauera aminoaromatica strain MZ1T.</title>
        <authorList>
            <person name="Jiang K."/>
            <person name="Sanseverino J."/>
            <person name="Chauhan A."/>
            <person name="Lucas S."/>
            <person name="Copeland A."/>
            <person name="Lapidus A."/>
            <person name="Del Rio T.G."/>
            <person name="Dalin E."/>
            <person name="Tice H."/>
            <person name="Bruce D."/>
            <person name="Goodwin L."/>
            <person name="Pitluck S."/>
            <person name="Sims D."/>
            <person name="Brettin T."/>
            <person name="Detter J.C."/>
            <person name="Han C."/>
            <person name="Chang Y.J."/>
            <person name="Larimer F."/>
            <person name="Land M."/>
            <person name="Hauser L."/>
            <person name="Kyrpides N.C."/>
            <person name="Mikhailova N."/>
            <person name="Moser S."/>
            <person name="Jegier P."/>
            <person name="Close D."/>
            <person name="Debruyn J.M."/>
            <person name="Wang Y."/>
            <person name="Layton A.C."/>
            <person name="Allen M.S."/>
            <person name="Sayler G.S."/>
        </authorList>
    </citation>
    <scope>NUCLEOTIDE SEQUENCE [LARGE SCALE GENOMIC DNA]</scope>
    <source>
        <strain evidence="2 3">MZ1T</strain>
    </source>
</reference>
<feature type="region of interest" description="Disordered" evidence="1">
    <location>
        <begin position="1"/>
        <end position="41"/>
    </location>
</feature>
<dbReference type="AlphaFoldDB" id="C4KDJ9"/>
<sequence length="41" mass="4444">MNGTTEKREPDEQEIDVCDRPVQETEATPDEDLPAAEGGVA</sequence>
<evidence type="ECO:0000313" key="2">
    <source>
        <dbReference type="EMBL" id="ACR02165.1"/>
    </source>
</evidence>
<feature type="compositionally biased region" description="Basic and acidic residues" evidence="1">
    <location>
        <begin position="1"/>
        <end position="10"/>
    </location>
</feature>
<accession>C4KDJ9</accession>
<dbReference type="RefSeq" id="WP_004311285.1">
    <property type="nucleotide sequence ID" value="NC_011662.2"/>
</dbReference>
<organism evidence="2 3">
    <name type="scientific">Thauera aminoaromatica</name>
    <dbReference type="NCBI Taxonomy" id="164330"/>
    <lineage>
        <taxon>Bacteria</taxon>
        <taxon>Pseudomonadati</taxon>
        <taxon>Pseudomonadota</taxon>
        <taxon>Betaproteobacteria</taxon>
        <taxon>Rhodocyclales</taxon>
        <taxon>Zoogloeaceae</taxon>
        <taxon>Thauera</taxon>
    </lineage>
</organism>
<dbReference type="EMBL" id="CP001281">
    <property type="protein sequence ID" value="ACR02165.1"/>
    <property type="molecule type" value="Genomic_DNA"/>
</dbReference>